<proteinExistence type="predicted"/>
<protein>
    <submittedName>
        <fullName evidence="2">Uncharacterized protein</fullName>
    </submittedName>
</protein>
<evidence type="ECO:0000256" key="1">
    <source>
        <dbReference type="SAM" id="MobiDB-lite"/>
    </source>
</evidence>
<sequence length="84" mass="8917">MIESLIKTPFSVPDSTASPPLSCTDLKDSVADRPRRRRGVPYVHTLHGEDECLSTALSSHSTTLAWMVVPGATASGPPASLSRV</sequence>
<reference evidence="2" key="1">
    <citation type="submission" date="2019-10" db="EMBL/GenBank/DDBJ databases">
        <authorList>
            <consortium name="DOE Joint Genome Institute"/>
            <person name="Kuo A."/>
            <person name="Miyauchi S."/>
            <person name="Kiss E."/>
            <person name="Drula E."/>
            <person name="Kohler A."/>
            <person name="Sanchez-Garcia M."/>
            <person name="Andreopoulos B."/>
            <person name="Barry K.W."/>
            <person name="Bonito G."/>
            <person name="Buee M."/>
            <person name="Carver A."/>
            <person name="Chen C."/>
            <person name="Cichocki N."/>
            <person name="Clum A."/>
            <person name="Culley D."/>
            <person name="Crous P.W."/>
            <person name="Fauchery L."/>
            <person name="Girlanda M."/>
            <person name="Hayes R."/>
            <person name="Keri Z."/>
            <person name="LaButti K."/>
            <person name="Lipzen A."/>
            <person name="Lombard V."/>
            <person name="Magnuson J."/>
            <person name="Maillard F."/>
            <person name="Morin E."/>
            <person name="Murat C."/>
            <person name="Nolan M."/>
            <person name="Ohm R."/>
            <person name="Pangilinan J."/>
            <person name="Pereira M."/>
            <person name="Perotto S."/>
            <person name="Peter M."/>
            <person name="Riley R."/>
            <person name="Sitrit Y."/>
            <person name="Stielow B."/>
            <person name="Szollosi G."/>
            <person name="Zifcakova L."/>
            <person name="Stursova M."/>
            <person name="Spatafora J.W."/>
            <person name="Tedersoo L."/>
            <person name="Vaario L.-M."/>
            <person name="Yamada A."/>
            <person name="Yan M."/>
            <person name="Wang P."/>
            <person name="Xu J."/>
            <person name="Bruns T."/>
            <person name="Baldrian P."/>
            <person name="Vilgalys R."/>
            <person name="Henrissat B."/>
            <person name="Grigoriev I.V."/>
            <person name="Hibbett D."/>
            <person name="Nagy L.G."/>
            <person name="Martin F.M."/>
        </authorList>
    </citation>
    <scope>NUCLEOTIDE SEQUENCE</scope>
    <source>
        <strain evidence="2">BED1</strain>
    </source>
</reference>
<evidence type="ECO:0000313" key="2">
    <source>
        <dbReference type="EMBL" id="KAF8427621.1"/>
    </source>
</evidence>
<gene>
    <name evidence="2" type="ORF">L210DRAFT_953612</name>
</gene>
<name>A0AAD4G7R3_BOLED</name>
<dbReference type="AlphaFoldDB" id="A0AAD4G7R3"/>
<feature type="region of interest" description="Disordered" evidence="1">
    <location>
        <begin position="1"/>
        <end position="27"/>
    </location>
</feature>
<comment type="caution">
    <text evidence="2">The sequence shown here is derived from an EMBL/GenBank/DDBJ whole genome shotgun (WGS) entry which is preliminary data.</text>
</comment>
<reference evidence="2" key="2">
    <citation type="journal article" date="2020" name="Nat. Commun.">
        <title>Large-scale genome sequencing of mycorrhizal fungi provides insights into the early evolution of symbiotic traits.</title>
        <authorList>
            <person name="Miyauchi S."/>
            <person name="Kiss E."/>
            <person name="Kuo A."/>
            <person name="Drula E."/>
            <person name="Kohler A."/>
            <person name="Sanchez-Garcia M."/>
            <person name="Morin E."/>
            <person name="Andreopoulos B."/>
            <person name="Barry K.W."/>
            <person name="Bonito G."/>
            <person name="Buee M."/>
            <person name="Carver A."/>
            <person name="Chen C."/>
            <person name="Cichocki N."/>
            <person name="Clum A."/>
            <person name="Culley D."/>
            <person name="Crous P.W."/>
            <person name="Fauchery L."/>
            <person name="Girlanda M."/>
            <person name="Hayes R.D."/>
            <person name="Keri Z."/>
            <person name="LaButti K."/>
            <person name="Lipzen A."/>
            <person name="Lombard V."/>
            <person name="Magnuson J."/>
            <person name="Maillard F."/>
            <person name="Murat C."/>
            <person name="Nolan M."/>
            <person name="Ohm R.A."/>
            <person name="Pangilinan J."/>
            <person name="Pereira M.F."/>
            <person name="Perotto S."/>
            <person name="Peter M."/>
            <person name="Pfister S."/>
            <person name="Riley R."/>
            <person name="Sitrit Y."/>
            <person name="Stielow J.B."/>
            <person name="Szollosi G."/>
            <person name="Zifcakova L."/>
            <person name="Stursova M."/>
            <person name="Spatafora J.W."/>
            <person name="Tedersoo L."/>
            <person name="Vaario L.M."/>
            <person name="Yamada A."/>
            <person name="Yan M."/>
            <person name="Wang P."/>
            <person name="Xu J."/>
            <person name="Bruns T."/>
            <person name="Baldrian P."/>
            <person name="Vilgalys R."/>
            <person name="Dunand C."/>
            <person name="Henrissat B."/>
            <person name="Grigoriev I.V."/>
            <person name="Hibbett D."/>
            <person name="Nagy L.G."/>
            <person name="Martin F.M."/>
        </authorList>
    </citation>
    <scope>NUCLEOTIDE SEQUENCE</scope>
    <source>
        <strain evidence="2">BED1</strain>
    </source>
</reference>
<organism evidence="2 3">
    <name type="scientific">Boletus edulis BED1</name>
    <dbReference type="NCBI Taxonomy" id="1328754"/>
    <lineage>
        <taxon>Eukaryota</taxon>
        <taxon>Fungi</taxon>
        <taxon>Dikarya</taxon>
        <taxon>Basidiomycota</taxon>
        <taxon>Agaricomycotina</taxon>
        <taxon>Agaricomycetes</taxon>
        <taxon>Agaricomycetidae</taxon>
        <taxon>Boletales</taxon>
        <taxon>Boletineae</taxon>
        <taxon>Boletaceae</taxon>
        <taxon>Boletoideae</taxon>
        <taxon>Boletus</taxon>
    </lineage>
</organism>
<accession>A0AAD4G7R3</accession>
<dbReference type="EMBL" id="WHUW01000078">
    <property type="protein sequence ID" value="KAF8427621.1"/>
    <property type="molecule type" value="Genomic_DNA"/>
</dbReference>
<evidence type="ECO:0000313" key="3">
    <source>
        <dbReference type="Proteomes" id="UP001194468"/>
    </source>
</evidence>
<keyword evidence="3" id="KW-1185">Reference proteome</keyword>
<dbReference type="Proteomes" id="UP001194468">
    <property type="component" value="Unassembled WGS sequence"/>
</dbReference>